<reference evidence="6 7" key="1">
    <citation type="submission" date="2017-03" db="EMBL/GenBank/DDBJ databases">
        <authorList>
            <person name="Afonso C.L."/>
            <person name="Miller P.J."/>
            <person name="Scott M.A."/>
            <person name="Spackman E."/>
            <person name="Goraichik I."/>
            <person name="Dimitrov K.M."/>
            <person name="Suarez D.L."/>
            <person name="Swayne D.E."/>
        </authorList>
    </citation>
    <scope>NUCLEOTIDE SEQUENCE [LARGE SCALE GENOMIC DNA]</scope>
    <source>
        <strain evidence="6 7">CECT 7691</strain>
    </source>
</reference>
<dbReference type="SUPFAM" id="SSF53850">
    <property type="entry name" value="Periplasmic binding protein-like II"/>
    <property type="match status" value="1"/>
</dbReference>
<feature type="domain" description="HTH lysR-type" evidence="5">
    <location>
        <begin position="1"/>
        <end position="58"/>
    </location>
</feature>
<dbReference type="SUPFAM" id="SSF46785">
    <property type="entry name" value="Winged helix' DNA-binding domain"/>
    <property type="match status" value="1"/>
</dbReference>
<evidence type="ECO:0000313" key="7">
    <source>
        <dbReference type="Proteomes" id="UP000193200"/>
    </source>
</evidence>
<dbReference type="GO" id="GO:0003700">
    <property type="term" value="F:DNA-binding transcription factor activity"/>
    <property type="evidence" value="ECO:0007669"/>
    <property type="project" value="InterPro"/>
</dbReference>
<dbReference type="Gene3D" id="3.40.190.290">
    <property type="match status" value="1"/>
</dbReference>
<dbReference type="InterPro" id="IPR036390">
    <property type="entry name" value="WH_DNA-bd_sf"/>
</dbReference>
<keyword evidence="4" id="KW-0804">Transcription</keyword>
<dbReference type="EMBL" id="FWFR01000001">
    <property type="protein sequence ID" value="SLN40648.1"/>
    <property type="molecule type" value="Genomic_DNA"/>
</dbReference>
<dbReference type="FunFam" id="1.10.10.10:FF:000001">
    <property type="entry name" value="LysR family transcriptional regulator"/>
    <property type="match status" value="1"/>
</dbReference>
<dbReference type="Pfam" id="PF00126">
    <property type="entry name" value="HTH_1"/>
    <property type="match status" value="1"/>
</dbReference>
<keyword evidence="2" id="KW-0805">Transcription regulation</keyword>
<dbReference type="CDD" id="cd05466">
    <property type="entry name" value="PBP2_LTTR_substrate"/>
    <property type="match status" value="1"/>
</dbReference>
<evidence type="ECO:0000256" key="2">
    <source>
        <dbReference type="ARBA" id="ARBA00023015"/>
    </source>
</evidence>
<dbReference type="AlphaFoldDB" id="A0A1Y5SH80"/>
<dbReference type="PROSITE" id="PS50931">
    <property type="entry name" value="HTH_LYSR"/>
    <property type="match status" value="1"/>
</dbReference>
<evidence type="ECO:0000256" key="3">
    <source>
        <dbReference type="ARBA" id="ARBA00023125"/>
    </source>
</evidence>
<dbReference type="PANTHER" id="PTHR30346">
    <property type="entry name" value="TRANSCRIPTIONAL DUAL REGULATOR HCAR-RELATED"/>
    <property type="match status" value="1"/>
</dbReference>
<dbReference type="InterPro" id="IPR005119">
    <property type="entry name" value="LysR_subst-bd"/>
</dbReference>
<dbReference type="InterPro" id="IPR000847">
    <property type="entry name" value="LysR_HTH_N"/>
</dbReference>
<dbReference type="InterPro" id="IPR036388">
    <property type="entry name" value="WH-like_DNA-bd_sf"/>
</dbReference>
<dbReference type="Gene3D" id="1.10.10.10">
    <property type="entry name" value="Winged helix-like DNA-binding domain superfamily/Winged helix DNA-binding domain"/>
    <property type="match status" value="1"/>
</dbReference>
<dbReference type="GO" id="GO:0032993">
    <property type="term" value="C:protein-DNA complex"/>
    <property type="evidence" value="ECO:0007669"/>
    <property type="project" value="TreeGrafter"/>
</dbReference>
<evidence type="ECO:0000256" key="1">
    <source>
        <dbReference type="ARBA" id="ARBA00009437"/>
    </source>
</evidence>
<name>A0A1Y5SH80_9PROT</name>
<proteinExistence type="inferred from homology"/>
<keyword evidence="3" id="KW-0238">DNA-binding</keyword>
<evidence type="ECO:0000256" key="4">
    <source>
        <dbReference type="ARBA" id="ARBA00023163"/>
    </source>
</evidence>
<comment type="similarity">
    <text evidence="1">Belongs to the LysR transcriptional regulatory family.</text>
</comment>
<keyword evidence="7" id="KW-1185">Reference proteome</keyword>
<gene>
    <name evidence="6" type="primary">cynR_2</name>
    <name evidence="6" type="ORF">OCH7691_01727</name>
</gene>
<dbReference type="OrthoDB" id="9815174at2"/>
<dbReference type="Proteomes" id="UP000193200">
    <property type="component" value="Unassembled WGS sequence"/>
</dbReference>
<dbReference type="PRINTS" id="PR00039">
    <property type="entry name" value="HTHLYSR"/>
</dbReference>
<evidence type="ECO:0000313" key="6">
    <source>
        <dbReference type="EMBL" id="SLN40648.1"/>
    </source>
</evidence>
<accession>A0A1Y5SH80</accession>
<organism evidence="6 7">
    <name type="scientific">Oceanibacterium hippocampi</name>
    <dbReference type="NCBI Taxonomy" id="745714"/>
    <lineage>
        <taxon>Bacteria</taxon>
        <taxon>Pseudomonadati</taxon>
        <taxon>Pseudomonadota</taxon>
        <taxon>Alphaproteobacteria</taxon>
        <taxon>Sneathiellales</taxon>
        <taxon>Sneathiellaceae</taxon>
        <taxon>Oceanibacterium</taxon>
    </lineage>
</organism>
<evidence type="ECO:0000259" key="5">
    <source>
        <dbReference type="PROSITE" id="PS50931"/>
    </source>
</evidence>
<sequence>MDLYQLRYFLAVVETGSFSKAAERVFVTQPTLSAGIKKLEHALDQVLFLRGRKGIALTDAGRALLPRARTIIAECNAAKADMLPEAPRRRLRLGIGRSLPAERLAPLLRDYREAEPKDELVIRDGSEDDLAGWLAQGRIDAAIGTGPAPDGQGVALFRWRLMLATAADGPYAGRSAITLEDLDHVASIVRSHCDCLGEVTRELIRRGIRPRIVCRTDSDEKALRHVAAGLGVVLVPDLYRHPGVRLVALAEPSFGRTVSLRWHGRPTPVLESFRLFATSHDWTADGDGASARLGWAR</sequence>
<protein>
    <submittedName>
        <fullName evidence="6">HTH-type transcriptional regulator CynR</fullName>
    </submittedName>
</protein>
<dbReference type="GO" id="GO:0003677">
    <property type="term" value="F:DNA binding"/>
    <property type="evidence" value="ECO:0007669"/>
    <property type="project" value="UniProtKB-KW"/>
</dbReference>
<dbReference type="InParanoid" id="A0A1Y5SH80"/>
<dbReference type="RefSeq" id="WP_085882933.1">
    <property type="nucleotide sequence ID" value="NZ_FWFR01000001.1"/>
</dbReference>
<dbReference type="Pfam" id="PF03466">
    <property type="entry name" value="LysR_substrate"/>
    <property type="match status" value="1"/>
</dbReference>
<dbReference type="PANTHER" id="PTHR30346:SF28">
    <property type="entry name" value="HTH-TYPE TRANSCRIPTIONAL REGULATOR CYNR"/>
    <property type="match status" value="1"/>
</dbReference>